<evidence type="ECO:0000313" key="1">
    <source>
        <dbReference type="EMBL" id="MBU5593313.1"/>
    </source>
</evidence>
<dbReference type="Proteomes" id="UP000736583">
    <property type="component" value="Unassembled WGS sequence"/>
</dbReference>
<dbReference type="RefSeq" id="WP_216457976.1">
    <property type="nucleotide sequence ID" value="NZ_JAHLQL010000008.1"/>
</dbReference>
<dbReference type="EMBL" id="JAHLQL010000008">
    <property type="protein sequence ID" value="MBU5593313.1"/>
    <property type="molecule type" value="Genomic_DNA"/>
</dbReference>
<evidence type="ECO:0000313" key="2">
    <source>
        <dbReference type="Proteomes" id="UP000736583"/>
    </source>
</evidence>
<accession>A0ABS6F4X4</accession>
<protein>
    <submittedName>
        <fullName evidence="1">Uncharacterized protein</fullName>
    </submittedName>
</protein>
<organism evidence="1 2">
    <name type="scientific">Clostridium simiarum</name>
    <dbReference type="NCBI Taxonomy" id="2841506"/>
    <lineage>
        <taxon>Bacteria</taxon>
        <taxon>Bacillati</taxon>
        <taxon>Bacillota</taxon>
        <taxon>Clostridia</taxon>
        <taxon>Eubacteriales</taxon>
        <taxon>Clostridiaceae</taxon>
        <taxon>Clostridium</taxon>
    </lineage>
</organism>
<reference evidence="1 2" key="1">
    <citation type="submission" date="2021-06" db="EMBL/GenBank/DDBJ databases">
        <authorList>
            <person name="Sun Q."/>
            <person name="Li D."/>
        </authorList>
    </citation>
    <scope>NUCLEOTIDE SEQUENCE [LARGE SCALE GENOMIC DNA]</scope>
    <source>
        <strain evidence="1 2">MSJ-4</strain>
    </source>
</reference>
<gene>
    <name evidence="1" type="ORF">KQI89_16305</name>
</gene>
<proteinExistence type="predicted"/>
<comment type="caution">
    <text evidence="1">The sequence shown here is derived from an EMBL/GenBank/DDBJ whole genome shotgun (WGS) entry which is preliminary data.</text>
</comment>
<keyword evidence="2" id="KW-1185">Reference proteome</keyword>
<sequence>MSKLTIRLNQHTPLIHFQSDQEGATIRATEFKPKLDKFLIEHAFPGGFEEYKQYLIGYKKFKTEEDFKDKKAFDYKIRFCNVVRWRQADIPKNFPFYFNNIDKNNADTNKFVFCDSVDVKFFSFNTKLLNTIEKWMGKFLLLTNFGFRQNKGFGSFYVSDSENVFHDADENFKYKIIMKNLNGKKEIDFYKNLFNQLNNLYKNIRSNESKGTPYIKEYFYDINMIWDKQVIRDKFLYHKDLSIPNAYLIKDLLGLSLIEKWNWGNGKQAFNVKKEHIDKEHKIERMESPIFFKPLRYNNSFNVYVDIKEIPIEFFDQKFEISKCIERNHQLETLDRLELLTPKEFNVNTFLEYIAGKDCRIKKC</sequence>
<name>A0ABS6F4X4_9CLOT</name>